<protein>
    <submittedName>
        <fullName evidence="2">Uncharacterized protein</fullName>
    </submittedName>
</protein>
<feature type="transmembrane region" description="Helical" evidence="1">
    <location>
        <begin position="6"/>
        <end position="29"/>
    </location>
</feature>
<keyword evidence="1" id="KW-1133">Transmembrane helix</keyword>
<keyword evidence="3" id="KW-1185">Reference proteome</keyword>
<accession>A0AAV4AEB3</accession>
<dbReference type="Proteomes" id="UP000735302">
    <property type="component" value="Unassembled WGS sequence"/>
</dbReference>
<dbReference type="AlphaFoldDB" id="A0AAV4AEB3"/>
<evidence type="ECO:0000313" key="2">
    <source>
        <dbReference type="EMBL" id="GFO05342.1"/>
    </source>
</evidence>
<organism evidence="2 3">
    <name type="scientific">Plakobranchus ocellatus</name>
    <dbReference type="NCBI Taxonomy" id="259542"/>
    <lineage>
        <taxon>Eukaryota</taxon>
        <taxon>Metazoa</taxon>
        <taxon>Spiralia</taxon>
        <taxon>Lophotrochozoa</taxon>
        <taxon>Mollusca</taxon>
        <taxon>Gastropoda</taxon>
        <taxon>Heterobranchia</taxon>
        <taxon>Euthyneura</taxon>
        <taxon>Panpulmonata</taxon>
        <taxon>Sacoglossa</taxon>
        <taxon>Placobranchoidea</taxon>
        <taxon>Plakobranchidae</taxon>
        <taxon>Plakobranchus</taxon>
    </lineage>
</organism>
<evidence type="ECO:0000313" key="3">
    <source>
        <dbReference type="Proteomes" id="UP000735302"/>
    </source>
</evidence>
<comment type="caution">
    <text evidence="2">The sequence shown here is derived from an EMBL/GenBank/DDBJ whole genome shotgun (WGS) entry which is preliminary data.</text>
</comment>
<reference evidence="2 3" key="1">
    <citation type="journal article" date="2021" name="Elife">
        <title>Chloroplast acquisition without the gene transfer in kleptoplastic sea slugs, Plakobranchus ocellatus.</title>
        <authorList>
            <person name="Maeda T."/>
            <person name="Takahashi S."/>
            <person name="Yoshida T."/>
            <person name="Shimamura S."/>
            <person name="Takaki Y."/>
            <person name="Nagai Y."/>
            <person name="Toyoda A."/>
            <person name="Suzuki Y."/>
            <person name="Arimoto A."/>
            <person name="Ishii H."/>
            <person name="Satoh N."/>
            <person name="Nishiyama T."/>
            <person name="Hasebe M."/>
            <person name="Maruyama T."/>
            <person name="Minagawa J."/>
            <person name="Obokata J."/>
            <person name="Shigenobu S."/>
        </authorList>
    </citation>
    <scope>NUCLEOTIDE SEQUENCE [LARGE SCALE GENOMIC DNA]</scope>
</reference>
<sequence length="104" mass="11621">MSTAEMAFRGSAFLATGYGTICTLLQICFNRSIPYRREDCGLQACRFGVIVAVVAALSFRHAGQNVSLLLLETPESDFVACHMVQFKPSYFRGERNVCKLCRMQ</sequence>
<dbReference type="EMBL" id="BLXT01003748">
    <property type="protein sequence ID" value="GFO05342.1"/>
    <property type="molecule type" value="Genomic_DNA"/>
</dbReference>
<name>A0AAV4AEB3_9GAST</name>
<keyword evidence="1" id="KW-0812">Transmembrane</keyword>
<proteinExistence type="predicted"/>
<keyword evidence="1" id="KW-0472">Membrane</keyword>
<evidence type="ECO:0000256" key="1">
    <source>
        <dbReference type="SAM" id="Phobius"/>
    </source>
</evidence>
<gene>
    <name evidence="2" type="ORF">PoB_003184700</name>
</gene>